<protein>
    <recommendedName>
        <fullName evidence="4">Lipoprotein</fullName>
    </recommendedName>
</protein>
<dbReference type="EMBL" id="CP002599">
    <property type="protein sequence ID" value="AEA60119.1"/>
    <property type="molecule type" value="Genomic_DNA"/>
</dbReference>
<name>F2LB50_BURGS</name>
<sequence length="140" mass="15136">MKKLKSTLFLCVIAASANAHAASPATNPFVGSWVVQDVVGYSDTSGGPPEAKRLLGKTIKIAKNKIDFDGQRCQPSDGFTVSTIDTAPKLLDYYQVAISDTGLPSKTMLLDSSSCAPVFRMDAHRIVFGWDGIIMRAIRR</sequence>
<gene>
    <name evidence="2" type="ordered locus">bgla_1g14480</name>
</gene>
<feature type="chain" id="PRO_5003280886" description="Lipoprotein" evidence="1">
    <location>
        <begin position="22"/>
        <end position="140"/>
    </location>
</feature>
<reference evidence="2 3" key="1">
    <citation type="journal article" date="2011" name="J. Bacteriol.">
        <title>Complete genome sequence of Burkholderia gladioli BSR3.</title>
        <authorList>
            <person name="Seo Y.S."/>
            <person name="Lim J."/>
            <person name="Choi B.S."/>
            <person name="Kim H."/>
            <person name="Goo E."/>
            <person name="Lee B."/>
            <person name="Lim J.S."/>
            <person name="Choi I.Y."/>
            <person name="Moon J.S."/>
            <person name="Kim J."/>
            <person name="Hwang I."/>
        </authorList>
    </citation>
    <scope>NUCLEOTIDE SEQUENCE [LARGE SCALE GENOMIC DNA]</scope>
    <source>
        <strain evidence="2 3">BSR3</strain>
    </source>
</reference>
<dbReference type="eggNOG" id="ENOG50316V7">
    <property type="taxonomic scope" value="Bacteria"/>
</dbReference>
<evidence type="ECO:0008006" key="4">
    <source>
        <dbReference type="Google" id="ProtNLM"/>
    </source>
</evidence>
<evidence type="ECO:0000256" key="1">
    <source>
        <dbReference type="SAM" id="SignalP"/>
    </source>
</evidence>
<dbReference type="HOGENOM" id="CLU_1764563_0_0_4"/>
<feature type="signal peptide" evidence="1">
    <location>
        <begin position="1"/>
        <end position="21"/>
    </location>
</feature>
<dbReference type="Proteomes" id="UP000008316">
    <property type="component" value="Chromosome 1"/>
</dbReference>
<dbReference type="RefSeq" id="WP_013697464.1">
    <property type="nucleotide sequence ID" value="NC_015381.1"/>
</dbReference>
<dbReference type="STRING" id="999541.bgla_1g14480"/>
<dbReference type="KEGG" id="bgd:bgla_1g14480"/>
<keyword evidence="1" id="KW-0732">Signal</keyword>
<evidence type="ECO:0000313" key="3">
    <source>
        <dbReference type="Proteomes" id="UP000008316"/>
    </source>
</evidence>
<evidence type="ECO:0000313" key="2">
    <source>
        <dbReference type="EMBL" id="AEA60119.1"/>
    </source>
</evidence>
<dbReference type="AlphaFoldDB" id="F2LB50"/>
<accession>F2LB50</accession>
<organism evidence="2 3">
    <name type="scientific">Burkholderia gladioli (strain BSR3)</name>
    <dbReference type="NCBI Taxonomy" id="999541"/>
    <lineage>
        <taxon>Bacteria</taxon>
        <taxon>Pseudomonadati</taxon>
        <taxon>Pseudomonadota</taxon>
        <taxon>Betaproteobacteria</taxon>
        <taxon>Burkholderiales</taxon>
        <taxon>Burkholderiaceae</taxon>
        <taxon>Burkholderia</taxon>
    </lineage>
</organism>
<proteinExistence type="predicted"/>
<keyword evidence="3" id="KW-1185">Reference proteome</keyword>